<dbReference type="PROSITE" id="PS50850">
    <property type="entry name" value="MFS"/>
    <property type="match status" value="1"/>
</dbReference>
<feature type="transmembrane region" description="Helical" evidence="7">
    <location>
        <begin position="282"/>
        <end position="306"/>
    </location>
</feature>
<dbReference type="InterPro" id="IPR011701">
    <property type="entry name" value="MFS"/>
</dbReference>
<organism evidence="9 10">
    <name type="scientific">Gigaspora margarita</name>
    <dbReference type="NCBI Taxonomy" id="4874"/>
    <lineage>
        <taxon>Eukaryota</taxon>
        <taxon>Fungi</taxon>
        <taxon>Fungi incertae sedis</taxon>
        <taxon>Mucoromycota</taxon>
        <taxon>Glomeromycotina</taxon>
        <taxon>Glomeromycetes</taxon>
        <taxon>Diversisporales</taxon>
        <taxon>Gigasporaceae</taxon>
        <taxon>Gigaspora</taxon>
    </lineage>
</organism>
<gene>
    <name evidence="9" type="ORF">F8M41_010124</name>
</gene>
<dbReference type="GO" id="GO:0015293">
    <property type="term" value="F:symporter activity"/>
    <property type="evidence" value="ECO:0007669"/>
    <property type="project" value="UniProtKB-KW"/>
</dbReference>
<keyword evidence="2" id="KW-0813">Transport</keyword>
<feature type="transmembrane region" description="Helical" evidence="7">
    <location>
        <begin position="145"/>
        <end position="164"/>
    </location>
</feature>
<comment type="caution">
    <text evidence="9">The sequence shown here is derived from an EMBL/GenBank/DDBJ whole genome shotgun (WGS) entry which is preliminary data.</text>
</comment>
<dbReference type="FunFam" id="1.20.1250.20:FF:000423">
    <property type="entry name" value="Putative inorganic phosphate cotransporter-like Protein"/>
    <property type="match status" value="1"/>
</dbReference>
<dbReference type="PANTHER" id="PTHR11662:SF399">
    <property type="entry name" value="FI19708P1-RELATED"/>
    <property type="match status" value="1"/>
</dbReference>
<dbReference type="InterPro" id="IPR020846">
    <property type="entry name" value="MFS_dom"/>
</dbReference>
<feature type="transmembrane region" description="Helical" evidence="7">
    <location>
        <begin position="176"/>
        <end position="195"/>
    </location>
</feature>
<evidence type="ECO:0000256" key="5">
    <source>
        <dbReference type="ARBA" id="ARBA00022989"/>
    </source>
</evidence>
<feature type="transmembrane region" description="Helical" evidence="7">
    <location>
        <begin position="415"/>
        <end position="434"/>
    </location>
</feature>
<dbReference type="SUPFAM" id="SSF103473">
    <property type="entry name" value="MFS general substrate transporter"/>
    <property type="match status" value="1"/>
</dbReference>
<evidence type="ECO:0000256" key="2">
    <source>
        <dbReference type="ARBA" id="ARBA00022448"/>
    </source>
</evidence>
<comment type="subcellular location">
    <subcellularLocation>
        <location evidence="1">Membrane</location>
        <topology evidence="1">Multi-pass membrane protein</topology>
    </subcellularLocation>
</comment>
<feature type="transmembrane region" description="Helical" evidence="7">
    <location>
        <begin position="85"/>
        <end position="102"/>
    </location>
</feature>
<evidence type="ECO:0000256" key="4">
    <source>
        <dbReference type="ARBA" id="ARBA00022847"/>
    </source>
</evidence>
<dbReference type="Proteomes" id="UP000439903">
    <property type="component" value="Unassembled WGS sequence"/>
</dbReference>
<feature type="transmembrane region" description="Helical" evidence="7">
    <location>
        <begin position="20"/>
        <end position="44"/>
    </location>
</feature>
<evidence type="ECO:0000256" key="3">
    <source>
        <dbReference type="ARBA" id="ARBA00022692"/>
    </source>
</evidence>
<keyword evidence="10" id="KW-1185">Reference proteome</keyword>
<name>A0A8H3X2W4_GIGMA</name>
<keyword evidence="3 7" id="KW-0812">Transmembrane</keyword>
<evidence type="ECO:0000256" key="7">
    <source>
        <dbReference type="SAM" id="Phobius"/>
    </source>
</evidence>
<keyword evidence="5 7" id="KW-1133">Transmembrane helix</keyword>
<evidence type="ECO:0000256" key="6">
    <source>
        <dbReference type="ARBA" id="ARBA00023136"/>
    </source>
</evidence>
<evidence type="ECO:0000259" key="8">
    <source>
        <dbReference type="PROSITE" id="PS50850"/>
    </source>
</evidence>
<proteinExistence type="predicted"/>
<keyword evidence="6 7" id="KW-0472">Membrane</keyword>
<dbReference type="PANTHER" id="PTHR11662">
    <property type="entry name" value="SOLUTE CARRIER FAMILY 17"/>
    <property type="match status" value="1"/>
</dbReference>
<protein>
    <submittedName>
        <fullName evidence="9">MFS general substrate transporter</fullName>
    </submittedName>
</protein>
<dbReference type="Gene3D" id="1.20.1250.20">
    <property type="entry name" value="MFS general substrate transporter like domains"/>
    <property type="match status" value="2"/>
</dbReference>
<feature type="transmembrane region" description="Helical" evidence="7">
    <location>
        <begin position="383"/>
        <end position="403"/>
    </location>
</feature>
<reference evidence="9 10" key="1">
    <citation type="journal article" date="2019" name="Environ. Microbiol.">
        <title>At the nexus of three kingdoms: the genome of the mycorrhizal fungus Gigaspora margarita provides insights into plant, endobacterial and fungal interactions.</title>
        <authorList>
            <person name="Venice F."/>
            <person name="Ghignone S."/>
            <person name="Salvioli di Fossalunga A."/>
            <person name="Amselem J."/>
            <person name="Novero M."/>
            <person name="Xianan X."/>
            <person name="Sedzielewska Toro K."/>
            <person name="Morin E."/>
            <person name="Lipzen A."/>
            <person name="Grigoriev I.V."/>
            <person name="Henrissat B."/>
            <person name="Martin F.M."/>
            <person name="Bonfante P."/>
        </authorList>
    </citation>
    <scope>NUCLEOTIDE SEQUENCE [LARGE SCALE GENOMIC DNA]</scope>
    <source>
        <strain evidence="9 10">BEG34</strain>
    </source>
</reference>
<dbReference type="AlphaFoldDB" id="A0A8H3X2W4"/>
<dbReference type="InterPro" id="IPR036259">
    <property type="entry name" value="MFS_trans_sf"/>
</dbReference>
<dbReference type="OrthoDB" id="6730379at2759"/>
<dbReference type="GO" id="GO:0016020">
    <property type="term" value="C:membrane"/>
    <property type="evidence" value="ECO:0007669"/>
    <property type="project" value="UniProtKB-SubCell"/>
</dbReference>
<dbReference type="FunFam" id="1.20.1250.20:FF:000003">
    <property type="entry name" value="Solute carrier family 17 member 3"/>
    <property type="match status" value="1"/>
</dbReference>
<dbReference type="InterPro" id="IPR050382">
    <property type="entry name" value="MFS_Na/Anion_cotransporter"/>
</dbReference>
<dbReference type="EMBL" id="WTPW01002122">
    <property type="protein sequence ID" value="KAF0396192.1"/>
    <property type="molecule type" value="Genomic_DNA"/>
</dbReference>
<feature type="domain" description="Major facilitator superfamily (MFS) profile" evidence="8">
    <location>
        <begin position="19"/>
        <end position="475"/>
    </location>
</feature>
<dbReference type="Pfam" id="PF07690">
    <property type="entry name" value="MFS_1"/>
    <property type="match status" value="1"/>
</dbReference>
<accession>A0A8H3X2W4</accession>
<feature type="transmembrane region" description="Helical" evidence="7">
    <location>
        <begin position="446"/>
        <end position="467"/>
    </location>
</feature>
<sequence length="475" mass="53634">MSLIFTNCWSGYIPKRIITFTLCIIAIIICYADRSIMAIAIVYMTKEFNWDHSTQGLVSSSFYFGYLTTQIIGGACTDKFGGRRVLSIAGVTWSIFTLLTPISARINLYFLILCRICLGIGEGATFPCAQSIISRWFPPEERSRAVSILCVSNLFGMVIAMPIANILGSSQFGWDSIFLVFGIVGFIWSVIWHFYGRSDPRDYFGISKEELDWILESKSSVCSDDNFDNYQSGSRERITITDDNRDVLQSESDALLPKDQQSSRSNNIDKIPWKLILSRREVWAIMLGQFFNSWGFFILISWLPIFYYEYFHVDINLIGYYTALPYFTYVVMGSIAGYMCDYAINKLKIYVLTVRKSFNLIGTLGISISLLFVTYLAKTSLEGLSIITIGFALYSFQISTVNASQFDIAPKYAGLIYGLGNTCAIFPALFGVALTGWVLEITNNDWSIIWCMCSLFYIFGFASFFFLGGGEVVID</sequence>
<evidence type="ECO:0000256" key="1">
    <source>
        <dbReference type="ARBA" id="ARBA00004141"/>
    </source>
</evidence>
<evidence type="ECO:0000313" key="10">
    <source>
        <dbReference type="Proteomes" id="UP000439903"/>
    </source>
</evidence>
<evidence type="ECO:0000313" key="9">
    <source>
        <dbReference type="EMBL" id="KAF0396192.1"/>
    </source>
</evidence>
<keyword evidence="4" id="KW-0769">Symport</keyword>
<feature type="transmembrane region" description="Helical" evidence="7">
    <location>
        <begin position="326"/>
        <end position="345"/>
    </location>
</feature>
<feature type="transmembrane region" description="Helical" evidence="7">
    <location>
        <begin position="357"/>
        <end position="377"/>
    </location>
</feature>